<dbReference type="GO" id="GO:0009986">
    <property type="term" value="C:cell surface"/>
    <property type="evidence" value="ECO:0007669"/>
    <property type="project" value="TreeGrafter"/>
</dbReference>
<feature type="disulfide bond" evidence="11">
    <location>
        <begin position="181"/>
        <end position="194"/>
    </location>
</feature>
<dbReference type="SMART" id="SM00208">
    <property type="entry name" value="TNFR"/>
    <property type="match status" value="4"/>
</dbReference>
<proteinExistence type="predicted"/>
<dbReference type="Gene3D" id="1.10.533.10">
    <property type="entry name" value="Death Domain, Fas"/>
    <property type="match status" value="1"/>
</dbReference>
<dbReference type="GO" id="GO:0006915">
    <property type="term" value="P:apoptotic process"/>
    <property type="evidence" value="ECO:0007669"/>
    <property type="project" value="UniProtKB-KW"/>
</dbReference>
<feature type="domain" description="TNFR-Cys" evidence="15">
    <location>
        <begin position="119"/>
        <end position="160"/>
    </location>
</feature>
<dbReference type="AlphaFoldDB" id="A0A8C5MNF7"/>
<evidence type="ECO:0000256" key="13">
    <source>
        <dbReference type="SAM" id="Phobius"/>
    </source>
</evidence>
<keyword evidence="7 13" id="KW-1133">Transmembrane helix</keyword>
<dbReference type="PROSITE" id="PS00652">
    <property type="entry name" value="TNFR_NGFR_1"/>
    <property type="match status" value="2"/>
</dbReference>
<dbReference type="GO" id="GO:0005035">
    <property type="term" value="F:death receptor activity"/>
    <property type="evidence" value="ECO:0007669"/>
    <property type="project" value="TreeGrafter"/>
</dbReference>
<feature type="disulfide bond" evidence="11">
    <location>
        <begin position="184"/>
        <end position="202"/>
    </location>
</feature>
<reference evidence="16" key="2">
    <citation type="submission" date="2025-09" db="UniProtKB">
        <authorList>
            <consortium name="Ensembl"/>
        </authorList>
    </citation>
    <scope>IDENTIFICATION</scope>
</reference>
<dbReference type="Pfam" id="PF00020">
    <property type="entry name" value="TNFR_c6"/>
    <property type="match status" value="3"/>
</dbReference>
<dbReference type="InterPro" id="IPR011029">
    <property type="entry name" value="DEATH-like_dom_sf"/>
</dbReference>
<evidence type="ECO:0000256" key="6">
    <source>
        <dbReference type="ARBA" id="ARBA00022737"/>
    </source>
</evidence>
<keyword evidence="5" id="KW-0732">Signal</keyword>
<feature type="disulfide bond" evidence="11">
    <location>
        <begin position="205"/>
        <end position="220"/>
    </location>
</feature>
<reference evidence="16" key="1">
    <citation type="submission" date="2025-08" db="UniProtKB">
        <authorList>
            <consortium name="Ensembl"/>
        </authorList>
    </citation>
    <scope>IDENTIFICATION</scope>
</reference>
<evidence type="ECO:0000256" key="11">
    <source>
        <dbReference type="PROSITE-ProRule" id="PRU00206"/>
    </source>
</evidence>
<evidence type="ECO:0000256" key="7">
    <source>
        <dbReference type="ARBA" id="ARBA00022989"/>
    </source>
</evidence>
<dbReference type="InterPro" id="IPR052302">
    <property type="entry name" value="Neurotrophin_rcpt-DD"/>
</dbReference>
<dbReference type="GO" id="GO:0007266">
    <property type="term" value="P:Rho protein signal transduction"/>
    <property type="evidence" value="ECO:0007669"/>
    <property type="project" value="TreeGrafter"/>
</dbReference>
<feature type="transmembrane region" description="Helical" evidence="13">
    <location>
        <begin position="286"/>
        <end position="306"/>
    </location>
</feature>
<dbReference type="InterPro" id="IPR022325">
    <property type="entry name" value="TNFR_16"/>
</dbReference>
<evidence type="ECO:0000313" key="16">
    <source>
        <dbReference type="Ensembl" id="ENSLLEP00000014833.1"/>
    </source>
</evidence>
<keyword evidence="3 13" id="KW-0812">Transmembrane</keyword>
<evidence type="ECO:0000256" key="9">
    <source>
        <dbReference type="ARBA" id="ARBA00023157"/>
    </source>
</evidence>
<name>A0A8C5MNF7_9ANUR</name>
<dbReference type="InterPro" id="IPR034046">
    <property type="entry name" value="TNFRSF16_N"/>
</dbReference>
<dbReference type="PROSITE" id="PS50050">
    <property type="entry name" value="TNFR_NGFR_2"/>
    <property type="match status" value="4"/>
</dbReference>
<keyword evidence="17" id="KW-1185">Reference proteome</keyword>
<dbReference type="SUPFAM" id="SSF57586">
    <property type="entry name" value="TNF receptor-like"/>
    <property type="match status" value="2"/>
</dbReference>
<dbReference type="InterPro" id="IPR041448">
    <property type="entry name" value="TNFR16_TM"/>
</dbReference>
<dbReference type="Pfam" id="PF00531">
    <property type="entry name" value="Death"/>
    <property type="match status" value="1"/>
</dbReference>
<feature type="disulfide bond" evidence="11">
    <location>
        <begin position="97"/>
        <end position="110"/>
    </location>
</feature>
<evidence type="ECO:0000256" key="12">
    <source>
        <dbReference type="SAM" id="MobiDB-lite"/>
    </source>
</evidence>
<dbReference type="CDD" id="cd08311">
    <property type="entry name" value="Death_p75NR"/>
    <property type="match status" value="1"/>
</dbReference>
<keyword evidence="10" id="KW-0325">Glycoprotein</keyword>
<feature type="domain" description="TNFR-Cys" evidence="15">
    <location>
        <begin position="204"/>
        <end position="245"/>
    </location>
</feature>
<dbReference type="PROSITE" id="PS50017">
    <property type="entry name" value="DEATH_DOMAIN"/>
    <property type="match status" value="1"/>
</dbReference>
<evidence type="ECO:0008006" key="18">
    <source>
        <dbReference type="Google" id="ProtNLM"/>
    </source>
</evidence>
<feature type="repeat" description="TNFR-Cys" evidence="11">
    <location>
        <begin position="161"/>
        <end position="202"/>
    </location>
</feature>
<evidence type="ECO:0000259" key="15">
    <source>
        <dbReference type="PROSITE" id="PS50050"/>
    </source>
</evidence>
<dbReference type="Gene3D" id="6.10.250.1780">
    <property type="match status" value="1"/>
</dbReference>
<evidence type="ECO:0000256" key="2">
    <source>
        <dbReference type="ARBA" id="ARBA00022475"/>
    </source>
</evidence>
<evidence type="ECO:0000256" key="1">
    <source>
        <dbReference type="ARBA" id="ARBA00004162"/>
    </source>
</evidence>
<dbReference type="SMART" id="SM00005">
    <property type="entry name" value="DEATH"/>
    <property type="match status" value="1"/>
</dbReference>
<dbReference type="GO" id="GO:0005886">
    <property type="term" value="C:plasma membrane"/>
    <property type="evidence" value="ECO:0007669"/>
    <property type="project" value="UniProtKB-SubCell"/>
</dbReference>
<evidence type="ECO:0000256" key="10">
    <source>
        <dbReference type="ARBA" id="ARBA00023180"/>
    </source>
</evidence>
<protein>
    <recommendedName>
        <fullName evidence="18">Tumor necrosis factor receptor superfamily member 16</fullName>
    </recommendedName>
</protein>
<dbReference type="InterPro" id="IPR001368">
    <property type="entry name" value="TNFR/NGFR_Cys_rich_reg"/>
</dbReference>
<dbReference type="Proteomes" id="UP000694569">
    <property type="component" value="Unplaced"/>
</dbReference>
<dbReference type="Pfam" id="PF18422">
    <property type="entry name" value="TNFR_16_TM"/>
    <property type="match status" value="1"/>
</dbReference>
<comment type="caution">
    <text evidence="11">Lacks conserved residue(s) required for the propagation of feature annotation.</text>
</comment>
<feature type="compositionally biased region" description="Basic and acidic residues" evidence="12">
    <location>
        <begin position="256"/>
        <end position="265"/>
    </location>
</feature>
<dbReference type="GeneTree" id="ENSGT00940000165573"/>
<feature type="disulfide bond" evidence="11">
    <location>
        <begin position="227"/>
        <end position="245"/>
    </location>
</feature>
<dbReference type="OrthoDB" id="10061577at2759"/>
<dbReference type="PANTHER" id="PTHR46605">
    <property type="entry name" value="TUMOR NECROSIS FACTOR RECEPTOR"/>
    <property type="match status" value="1"/>
</dbReference>
<feature type="domain" description="Death" evidence="14">
    <location>
        <begin position="385"/>
        <end position="450"/>
    </location>
</feature>
<dbReference type="PANTHER" id="PTHR46605:SF1">
    <property type="entry name" value="DEATH DOMAIN-CONTAINING MEMBRANE PROTEIN NRADD"/>
    <property type="match status" value="1"/>
</dbReference>
<evidence type="ECO:0000256" key="3">
    <source>
        <dbReference type="ARBA" id="ARBA00022692"/>
    </source>
</evidence>
<dbReference type="Ensembl" id="ENSLLET00000015408.1">
    <property type="protein sequence ID" value="ENSLLEP00000014833.1"/>
    <property type="gene ID" value="ENSLLEG00000009279.1"/>
</dbReference>
<keyword evidence="6" id="KW-0677">Repeat</keyword>
<evidence type="ECO:0000256" key="4">
    <source>
        <dbReference type="ARBA" id="ARBA00022703"/>
    </source>
</evidence>
<feature type="region of interest" description="Disordered" evidence="12">
    <location>
        <begin position="256"/>
        <end position="277"/>
    </location>
</feature>
<keyword evidence="4" id="KW-0053">Apoptosis</keyword>
<feature type="disulfide bond" evidence="11">
    <location>
        <begin position="120"/>
        <end position="135"/>
    </location>
</feature>
<feature type="repeat" description="TNFR-Cys" evidence="11">
    <location>
        <begin position="119"/>
        <end position="160"/>
    </location>
</feature>
<dbReference type="PRINTS" id="PR01966">
    <property type="entry name" value="TNFACTORR16"/>
</dbReference>
<dbReference type="GO" id="GO:0048406">
    <property type="term" value="F:nerve growth factor binding"/>
    <property type="evidence" value="ECO:0007669"/>
    <property type="project" value="TreeGrafter"/>
</dbReference>
<keyword evidence="2" id="KW-1003">Cell membrane</keyword>
<comment type="subcellular location">
    <subcellularLocation>
        <location evidence="1">Cell membrane</location>
        <topology evidence="1">Single-pass membrane protein</topology>
    </subcellularLocation>
</comment>
<feature type="repeat" description="TNFR-Cys" evidence="11">
    <location>
        <begin position="84"/>
        <end position="117"/>
    </location>
</feature>
<evidence type="ECO:0000256" key="8">
    <source>
        <dbReference type="ARBA" id="ARBA00023136"/>
    </source>
</evidence>
<feature type="domain" description="TNFR-Cys" evidence="15">
    <location>
        <begin position="84"/>
        <end position="117"/>
    </location>
</feature>
<dbReference type="FunFam" id="1.10.533.10:FF:000096">
    <property type="entry name" value="Neurotrophin receptor associated death domain"/>
    <property type="match status" value="1"/>
</dbReference>
<dbReference type="SUPFAM" id="SSF47986">
    <property type="entry name" value="DEATH domain"/>
    <property type="match status" value="1"/>
</dbReference>
<dbReference type="Gene3D" id="2.10.50.10">
    <property type="entry name" value="Tumor Necrosis Factor Receptor, subunit A, domain 2"/>
    <property type="match status" value="3"/>
</dbReference>
<keyword evidence="8 13" id="KW-0472">Membrane</keyword>
<sequence>MGQRVLTPSRQGRFGPRILRTVIFYERDLNKAGTKLLNIAPMGRPAKDAGRCAKTLRATQARIKISMGLELNILGAFFVAAEDSCASGMFTRGGKCCSLCGPGYGVTAPCGGTDTKCAPCSEGTFSDTSSATETCQACSTCEGPSLSMELSCSTTKDTVCQCQDGHFLQNEHFSNQSCLPCQVCSRGHGVTSPCERTENTRCQPCPTGSYSEEKSSLSPCLPCRTECKETEVQIGDCVPQHDILCMDKDVPILKRADGDSRKDENGTTLDNPQFITPPDDNSKNIIPVYCSILAAVVVGLIGYVAYKCYNTCKQKKQLAKARAVELAASGEGEKLHSDSGVFLDTHSLQDQNQLSKVKTEPKLYINLPPHKQEEVERLLTDTSRGKDWQRLANLLGYEEEAIDMFGRGEDPVHTLLTDWSSKDGSTLEVLCAALVNMERADVVENLNSSTDASSVV</sequence>
<keyword evidence="9 11" id="KW-1015">Disulfide bond</keyword>
<dbReference type="InterPro" id="IPR000488">
    <property type="entry name" value="Death_dom"/>
</dbReference>
<feature type="domain" description="TNFR-Cys" evidence="15">
    <location>
        <begin position="161"/>
        <end position="202"/>
    </location>
</feature>
<feature type="repeat" description="TNFR-Cys" evidence="11">
    <location>
        <begin position="204"/>
        <end position="245"/>
    </location>
</feature>
<dbReference type="GO" id="GO:0015026">
    <property type="term" value="F:coreceptor activity"/>
    <property type="evidence" value="ECO:0007669"/>
    <property type="project" value="TreeGrafter"/>
</dbReference>
<dbReference type="GO" id="GO:0090090">
    <property type="term" value="P:negative regulation of canonical Wnt signaling pathway"/>
    <property type="evidence" value="ECO:0007669"/>
    <property type="project" value="Ensembl"/>
</dbReference>
<evidence type="ECO:0000256" key="5">
    <source>
        <dbReference type="ARBA" id="ARBA00022729"/>
    </source>
</evidence>
<evidence type="ECO:0000259" key="14">
    <source>
        <dbReference type="PROSITE" id="PS50017"/>
    </source>
</evidence>
<accession>A0A8C5MNF7</accession>
<organism evidence="16 17">
    <name type="scientific">Leptobrachium leishanense</name>
    <name type="common">Leishan spiny toad</name>
    <dbReference type="NCBI Taxonomy" id="445787"/>
    <lineage>
        <taxon>Eukaryota</taxon>
        <taxon>Metazoa</taxon>
        <taxon>Chordata</taxon>
        <taxon>Craniata</taxon>
        <taxon>Vertebrata</taxon>
        <taxon>Euteleostomi</taxon>
        <taxon>Amphibia</taxon>
        <taxon>Batrachia</taxon>
        <taxon>Anura</taxon>
        <taxon>Pelobatoidea</taxon>
        <taxon>Megophryidae</taxon>
        <taxon>Leptobrachium</taxon>
    </lineage>
</organism>
<dbReference type="CDD" id="cd13416">
    <property type="entry name" value="TNFRSF16"/>
    <property type="match status" value="1"/>
</dbReference>
<evidence type="ECO:0000313" key="17">
    <source>
        <dbReference type="Proteomes" id="UP000694569"/>
    </source>
</evidence>